<evidence type="ECO:0000313" key="2">
    <source>
        <dbReference type="Proteomes" id="UP000053825"/>
    </source>
</evidence>
<protein>
    <recommendedName>
        <fullName evidence="3">Histone-lysine N-methyltransferase SETMAR</fullName>
    </recommendedName>
</protein>
<evidence type="ECO:0008006" key="3">
    <source>
        <dbReference type="Google" id="ProtNLM"/>
    </source>
</evidence>
<gene>
    <name evidence="1" type="ORF">WH47_10092</name>
</gene>
<name>A0A0L7R3Q0_9HYME</name>
<dbReference type="EMBL" id="KQ414663">
    <property type="protein sequence ID" value="KOC65512.1"/>
    <property type="molecule type" value="Genomic_DNA"/>
</dbReference>
<proteinExistence type="predicted"/>
<dbReference type="Proteomes" id="UP000053825">
    <property type="component" value="Unassembled WGS sequence"/>
</dbReference>
<sequence length="57" mass="6606">NYSPNIALSNYHLPRALHFLVCKKFDNIDSMGNNVEKNFHEKPKKLYSNAIMASPKR</sequence>
<keyword evidence="2" id="KW-1185">Reference proteome</keyword>
<dbReference type="AlphaFoldDB" id="A0A0L7R3Q0"/>
<organism evidence="1 2">
    <name type="scientific">Habropoda laboriosa</name>
    <dbReference type="NCBI Taxonomy" id="597456"/>
    <lineage>
        <taxon>Eukaryota</taxon>
        <taxon>Metazoa</taxon>
        <taxon>Ecdysozoa</taxon>
        <taxon>Arthropoda</taxon>
        <taxon>Hexapoda</taxon>
        <taxon>Insecta</taxon>
        <taxon>Pterygota</taxon>
        <taxon>Neoptera</taxon>
        <taxon>Endopterygota</taxon>
        <taxon>Hymenoptera</taxon>
        <taxon>Apocrita</taxon>
        <taxon>Aculeata</taxon>
        <taxon>Apoidea</taxon>
        <taxon>Anthophila</taxon>
        <taxon>Apidae</taxon>
        <taxon>Habropoda</taxon>
    </lineage>
</organism>
<feature type="non-terminal residue" evidence="1">
    <location>
        <position position="1"/>
    </location>
</feature>
<evidence type="ECO:0000313" key="1">
    <source>
        <dbReference type="EMBL" id="KOC65512.1"/>
    </source>
</evidence>
<accession>A0A0L7R3Q0</accession>
<reference evidence="1 2" key="1">
    <citation type="submission" date="2015-07" db="EMBL/GenBank/DDBJ databases">
        <title>The genome of Habropoda laboriosa.</title>
        <authorList>
            <person name="Pan H."/>
            <person name="Kapheim K."/>
        </authorList>
    </citation>
    <scope>NUCLEOTIDE SEQUENCE [LARGE SCALE GENOMIC DNA]</scope>
    <source>
        <strain evidence="1">0110345459</strain>
    </source>
</reference>